<protein>
    <submittedName>
        <fullName evidence="8">Lysophospholipid acyltransferase family protein</fullName>
    </submittedName>
</protein>
<evidence type="ECO:0000256" key="7">
    <source>
        <dbReference type="SAM" id="Phobius"/>
    </source>
</evidence>
<gene>
    <name evidence="8" type="ORF">IAC47_01100</name>
</gene>
<reference evidence="8" key="2">
    <citation type="submission" date="2021-04" db="EMBL/GenBank/DDBJ databases">
        <authorList>
            <person name="Gilroy R."/>
        </authorList>
    </citation>
    <scope>NUCLEOTIDE SEQUENCE</scope>
    <source>
        <strain evidence="8">Gambia16-930</strain>
    </source>
</reference>
<evidence type="ECO:0000256" key="4">
    <source>
        <dbReference type="ARBA" id="ARBA00022679"/>
    </source>
</evidence>
<dbReference type="GO" id="GO:0005886">
    <property type="term" value="C:plasma membrane"/>
    <property type="evidence" value="ECO:0007669"/>
    <property type="project" value="UniProtKB-SubCell"/>
</dbReference>
<dbReference type="EMBL" id="DXGG01000040">
    <property type="protein sequence ID" value="HIW86862.1"/>
    <property type="molecule type" value="Genomic_DNA"/>
</dbReference>
<dbReference type="Proteomes" id="UP000824267">
    <property type="component" value="Unassembled WGS sequence"/>
</dbReference>
<evidence type="ECO:0000313" key="8">
    <source>
        <dbReference type="EMBL" id="HIW86862.1"/>
    </source>
</evidence>
<evidence type="ECO:0000256" key="3">
    <source>
        <dbReference type="ARBA" id="ARBA00022519"/>
    </source>
</evidence>
<keyword evidence="6 8" id="KW-0012">Acyltransferase</keyword>
<keyword evidence="2" id="KW-1003">Cell membrane</keyword>
<name>A0A9D1UGE8_9BACT</name>
<evidence type="ECO:0000256" key="1">
    <source>
        <dbReference type="ARBA" id="ARBA00004533"/>
    </source>
</evidence>
<dbReference type="AlphaFoldDB" id="A0A9D1UGE8"/>
<comment type="caution">
    <text evidence="8">The sequence shown here is derived from an EMBL/GenBank/DDBJ whole genome shotgun (WGS) entry which is preliminary data.</text>
</comment>
<evidence type="ECO:0000313" key="9">
    <source>
        <dbReference type="Proteomes" id="UP000824267"/>
    </source>
</evidence>
<evidence type="ECO:0000256" key="5">
    <source>
        <dbReference type="ARBA" id="ARBA00023136"/>
    </source>
</evidence>
<comment type="subcellular location">
    <subcellularLocation>
        <location evidence="1">Cell inner membrane</location>
    </subcellularLocation>
</comment>
<accession>A0A9D1UGE8</accession>
<keyword evidence="3" id="KW-0997">Cell inner membrane</keyword>
<organism evidence="8 9">
    <name type="scientific">Candidatus Onthomorpha intestinigallinarum</name>
    <dbReference type="NCBI Taxonomy" id="2840880"/>
    <lineage>
        <taxon>Bacteria</taxon>
        <taxon>Pseudomonadati</taxon>
        <taxon>Bacteroidota</taxon>
        <taxon>Bacteroidia</taxon>
        <taxon>Bacteroidales</taxon>
        <taxon>Candidatus Onthomorpha</taxon>
    </lineage>
</organism>
<keyword evidence="7" id="KW-1133">Transmembrane helix</keyword>
<evidence type="ECO:0000256" key="2">
    <source>
        <dbReference type="ARBA" id="ARBA00022475"/>
    </source>
</evidence>
<dbReference type="GO" id="GO:0009247">
    <property type="term" value="P:glycolipid biosynthetic process"/>
    <property type="evidence" value="ECO:0007669"/>
    <property type="project" value="UniProtKB-ARBA"/>
</dbReference>
<sequence>MEKLLSHVLFYGILMPISLLPMRLLYLLSDVICFILKHIVKYRKNVILSNLRNSFPEKDEKEIRRIADKYYVHLSDLVVESIKMLTISRKNLLKRYKCTNPSILYPYFSTGRSVLLVSAHYNNWEYMVASLELQLKHHGIGVGKRMSNKTFEELVFKRRTRYGTEVCYADNSRKVLEDYDKSGKACAYMLLSDQSPNNTKKCYWTDFLHQKTAVIYGPEYIAKKYDYPVFFYKVSKTKRGYYSFEIVKLTDEPRQTPYGWICEQALMQLKSMLDAHPQYWLWSHRRWKHKYEESMGL</sequence>
<dbReference type="GO" id="GO:0016746">
    <property type="term" value="F:acyltransferase activity"/>
    <property type="evidence" value="ECO:0007669"/>
    <property type="project" value="UniProtKB-KW"/>
</dbReference>
<evidence type="ECO:0000256" key="6">
    <source>
        <dbReference type="ARBA" id="ARBA00023315"/>
    </source>
</evidence>
<keyword evidence="4" id="KW-0808">Transferase</keyword>
<keyword evidence="7" id="KW-0812">Transmembrane</keyword>
<dbReference type="PANTHER" id="PTHR30606:SF10">
    <property type="entry name" value="PHOSPHATIDYLINOSITOL MANNOSIDE ACYLTRANSFERASE"/>
    <property type="match status" value="1"/>
</dbReference>
<reference evidence="8" key="1">
    <citation type="journal article" date="2021" name="PeerJ">
        <title>Extensive microbial diversity within the chicken gut microbiome revealed by metagenomics and culture.</title>
        <authorList>
            <person name="Gilroy R."/>
            <person name="Ravi A."/>
            <person name="Getino M."/>
            <person name="Pursley I."/>
            <person name="Horton D.L."/>
            <person name="Alikhan N.F."/>
            <person name="Baker D."/>
            <person name="Gharbi K."/>
            <person name="Hall N."/>
            <person name="Watson M."/>
            <person name="Adriaenssens E.M."/>
            <person name="Foster-Nyarko E."/>
            <person name="Jarju S."/>
            <person name="Secka A."/>
            <person name="Antonio M."/>
            <person name="Oren A."/>
            <person name="Chaudhuri R.R."/>
            <person name="La Ragione R."/>
            <person name="Hildebrand F."/>
            <person name="Pallen M.J."/>
        </authorList>
    </citation>
    <scope>NUCLEOTIDE SEQUENCE</scope>
    <source>
        <strain evidence="8">Gambia16-930</strain>
    </source>
</reference>
<feature type="transmembrane region" description="Helical" evidence="7">
    <location>
        <begin position="12"/>
        <end position="36"/>
    </location>
</feature>
<keyword evidence="5 7" id="KW-0472">Membrane</keyword>
<dbReference type="Pfam" id="PF03279">
    <property type="entry name" value="Lip_A_acyltrans"/>
    <property type="match status" value="1"/>
</dbReference>
<dbReference type="InterPro" id="IPR004960">
    <property type="entry name" value="LipA_acyltrans"/>
</dbReference>
<dbReference type="PANTHER" id="PTHR30606">
    <property type="entry name" value="LIPID A BIOSYNTHESIS LAUROYL ACYLTRANSFERASE"/>
    <property type="match status" value="1"/>
</dbReference>
<proteinExistence type="predicted"/>
<dbReference type="CDD" id="cd07984">
    <property type="entry name" value="LPLAT_LABLAT-like"/>
    <property type="match status" value="1"/>
</dbReference>